<feature type="compositionally biased region" description="Basic residues" evidence="6">
    <location>
        <begin position="30"/>
        <end position="40"/>
    </location>
</feature>
<evidence type="ECO:0000259" key="7">
    <source>
        <dbReference type="PROSITE" id="PS50280"/>
    </source>
</evidence>
<dbReference type="SUPFAM" id="SSF82199">
    <property type="entry name" value="SET domain"/>
    <property type="match status" value="1"/>
</dbReference>
<keyword evidence="9" id="KW-1185">Reference proteome</keyword>
<evidence type="ECO:0000256" key="6">
    <source>
        <dbReference type="SAM" id="MobiDB-lite"/>
    </source>
</evidence>
<feature type="domain" description="SET" evidence="7">
    <location>
        <begin position="228"/>
        <end position="365"/>
    </location>
</feature>
<dbReference type="PANTHER" id="PTHR46820">
    <property type="entry name" value="HISTONE-LYSINE N-METHYLTRANSFERASE SETD7"/>
    <property type="match status" value="1"/>
</dbReference>
<dbReference type="InterPro" id="IPR001214">
    <property type="entry name" value="SET_dom"/>
</dbReference>
<dbReference type="PROSITE" id="PS50280">
    <property type="entry name" value="SET"/>
    <property type="match status" value="1"/>
</dbReference>
<dbReference type="GO" id="GO:0006355">
    <property type="term" value="P:regulation of DNA-templated transcription"/>
    <property type="evidence" value="ECO:0007669"/>
    <property type="project" value="InterPro"/>
</dbReference>
<dbReference type="InterPro" id="IPR046341">
    <property type="entry name" value="SET_dom_sf"/>
</dbReference>
<dbReference type="AlphaFoldDB" id="A0A8J4Q2J6"/>
<dbReference type="EMBL" id="AJWJ01000043">
    <property type="protein sequence ID" value="KAF2076962.1"/>
    <property type="molecule type" value="Genomic_DNA"/>
</dbReference>
<protein>
    <recommendedName>
        <fullName evidence="1">Histone-lysine N-methyltransferase SETD7</fullName>
    </recommendedName>
    <alternativeName>
        <fullName evidence="3">SET domain-containing protein 7</fullName>
    </alternativeName>
</protein>
<reference evidence="8" key="1">
    <citation type="submission" date="2020-01" db="EMBL/GenBank/DDBJ databases">
        <title>Development of genomics and gene disruption for Polysphondylium violaceum indicates a role for the polyketide synthase stlB in stalk morphogenesis.</title>
        <authorList>
            <person name="Narita B."/>
            <person name="Kawabe Y."/>
            <person name="Kin K."/>
            <person name="Saito T."/>
            <person name="Gibbs R."/>
            <person name="Kuspa A."/>
            <person name="Muzny D."/>
            <person name="Queller D."/>
            <person name="Richards S."/>
            <person name="Strassman J."/>
            <person name="Sucgang R."/>
            <person name="Worley K."/>
            <person name="Schaap P."/>
        </authorList>
    </citation>
    <scope>NUCLEOTIDE SEQUENCE</scope>
    <source>
        <strain evidence="8">QSvi11</strain>
    </source>
</reference>
<dbReference type="Pfam" id="PF00856">
    <property type="entry name" value="SET"/>
    <property type="match status" value="1"/>
</dbReference>
<organism evidence="8 9">
    <name type="scientific">Polysphondylium violaceum</name>
    <dbReference type="NCBI Taxonomy" id="133409"/>
    <lineage>
        <taxon>Eukaryota</taxon>
        <taxon>Amoebozoa</taxon>
        <taxon>Evosea</taxon>
        <taxon>Eumycetozoa</taxon>
        <taxon>Dictyostelia</taxon>
        <taxon>Dictyosteliales</taxon>
        <taxon>Dictyosteliaceae</taxon>
        <taxon>Polysphondylium</taxon>
    </lineage>
</organism>
<evidence type="ECO:0000256" key="1">
    <source>
        <dbReference type="ARBA" id="ARBA00020512"/>
    </source>
</evidence>
<dbReference type="GO" id="GO:0140945">
    <property type="term" value="F:histone H3K4 monomethyltransferase activity"/>
    <property type="evidence" value="ECO:0007669"/>
    <property type="project" value="UniProtKB-EC"/>
</dbReference>
<evidence type="ECO:0000313" key="9">
    <source>
        <dbReference type="Proteomes" id="UP000695562"/>
    </source>
</evidence>
<name>A0A8J4Q2J6_9MYCE</name>
<feature type="compositionally biased region" description="Basic residues" evidence="6">
    <location>
        <begin position="1"/>
        <end position="17"/>
    </location>
</feature>
<dbReference type="InterPro" id="IPR017155">
    <property type="entry name" value="Hist-Lys_N-MeTrfase_SETD7"/>
</dbReference>
<dbReference type="InterPro" id="IPR003409">
    <property type="entry name" value="MORN"/>
</dbReference>
<evidence type="ECO:0000256" key="4">
    <source>
        <dbReference type="ARBA" id="ARBA00047738"/>
    </source>
</evidence>
<dbReference type="GO" id="GO:0070828">
    <property type="term" value="P:heterochromatin organization"/>
    <property type="evidence" value="ECO:0007669"/>
    <property type="project" value="TreeGrafter"/>
</dbReference>
<keyword evidence="2" id="KW-0677">Repeat</keyword>
<dbReference type="Proteomes" id="UP000695562">
    <property type="component" value="Unassembled WGS sequence"/>
</dbReference>
<gene>
    <name evidence="8" type="ORF">CYY_001738</name>
</gene>
<dbReference type="Pfam" id="PF02493">
    <property type="entry name" value="MORN"/>
    <property type="match status" value="3"/>
</dbReference>
<dbReference type="SUPFAM" id="SSF82185">
    <property type="entry name" value="Histone H3 K4-specific methyltransferase SET7/9 N-terminal domain"/>
    <property type="match status" value="2"/>
</dbReference>
<dbReference type="Gene3D" id="2.20.110.10">
    <property type="entry name" value="Histone H3 K4-specific methyltransferase SET7/9 N-terminal domain"/>
    <property type="match status" value="2"/>
</dbReference>
<accession>A0A8J4Q2J6</accession>
<dbReference type="SMART" id="SM00698">
    <property type="entry name" value="MORN"/>
    <property type="match status" value="3"/>
</dbReference>
<dbReference type="GO" id="GO:0005634">
    <property type="term" value="C:nucleus"/>
    <property type="evidence" value="ECO:0007669"/>
    <property type="project" value="TreeGrafter"/>
</dbReference>
<evidence type="ECO:0000256" key="2">
    <source>
        <dbReference type="ARBA" id="ARBA00022737"/>
    </source>
</evidence>
<comment type="catalytic activity">
    <reaction evidence="4">
        <text>L-lysyl-[protein] + S-adenosyl-L-methionine = N(6)-methyl-L-lysyl-[protein] + S-adenosyl-L-homocysteine + H(+)</text>
        <dbReference type="Rhea" id="RHEA:51736"/>
        <dbReference type="Rhea" id="RHEA-COMP:9752"/>
        <dbReference type="Rhea" id="RHEA-COMP:13053"/>
        <dbReference type="ChEBI" id="CHEBI:15378"/>
        <dbReference type="ChEBI" id="CHEBI:29969"/>
        <dbReference type="ChEBI" id="CHEBI:57856"/>
        <dbReference type="ChEBI" id="CHEBI:59789"/>
        <dbReference type="ChEBI" id="CHEBI:61929"/>
    </reaction>
    <physiologicalReaction direction="left-to-right" evidence="4">
        <dbReference type="Rhea" id="RHEA:51737"/>
    </physiologicalReaction>
</comment>
<evidence type="ECO:0000256" key="3">
    <source>
        <dbReference type="ARBA" id="ARBA00030095"/>
    </source>
</evidence>
<sequence length="382" mass="43610">MRTKKSNPNFKKLKKTKIPLVVKPQQQHKSLQHRAKKQHKSGGLGDDERIPVIPDGVQTEKGDDYSFVGEFKNGKKNGQGELTFTDGSKLKGVWVDDEINGYGKYKFEDVVLKGEFKNGALCGVVEEFDRKTKRLLFKGHYDEGQRHGSGTLYFLDGGYIECVWLQNTLKGDGVYYYPDKRFSVKGRWKEGNMTTGAYVCDSSLQEYFSSLPVQMQKFQVTYDPSTAKKISSHPTSPDIMEHYYCYVKPSTQTDSGEGLFARRDIPANTLVSYYNGTRHPHSVIDSRTWDENANTISLDADTVIDVSPHHNNTAHYCASLAHKSNHHASNNAVYDSCFHIRFGAIKCIRTTQDIKKDQEIFVNYGYDDEQPDWYRRKYSTPQ</sequence>
<dbReference type="PROSITE" id="PS51577">
    <property type="entry name" value="SAM_MT43_SET7"/>
    <property type="match status" value="1"/>
</dbReference>
<dbReference type="PANTHER" id="PTHR46820:SF1">
    <property type="entry name" value="HISTONE-LYSINE N-METHYLTRANSFERASE SETD7"/>
    <property type="match status" value="1"/>
</dbReference>
<proteinExistence type="predicted"/>
<evidence type="ECO:0000313" key="8">
    <source>
        <dbReference type="EMBL" id="KAF2076962.1"/>
    </source>
</evidence>
<dbReference type="Gene3D" id="2.170.270.10">
    <property type="entry name" value="SET domain"/>
    <property type="match status" value="1"/>
</dbReference>
<evidence type="ECO:0000256" key="5">
    <source>
        <dbReference type="ARBA" id="ARBA00048660"/>
    </source>
</evidence>
<dbReference type="GO" id="GO:0003682">
    <property type="term" value="F:chromatin binding"/>
    <property type="evidence" value="ECO:0007669"/>
    <property type="project" value="TreeGrafter"/>
</dbReference>
<dbReference type="GO" id="GO:0005694">
    <property type="term" value="C:chromosome"/>
    <property type="evidence" value="ECO:0007669"/>
    <property type="project" value="InterPro"/>
</dbReference>
<comment type="caution">
    <text evidence="8">The sequence shown here is derived from an EMBL/GenBank/DDBJ whole genome shotgun (WGS) entry which is preliminary data.</text>
</comment>
<dbReference type="OrthoDB" id="16628at2759"/>
<comment type="catalytic activity">
    <reaction evidence="5">
        <text>L-lysyl(4)-[histone H3] + S-adenosyl-L-methionine = N(6)-methyl-L-lysyl(4)-[histone H3] + S-adenosyl-L-homocysteine + H(+)</text>
        <dbReference type="Rhea" id="RHEA:60264"/>
        <dbReference type="Rhea" id="RHEA-COMP:15543"/>
        <dbReference type="Rhea" id="RHEA-COMP:15547"/>
        <dbReference type="ChEBI" id="CHEBI:15378"/>
        <dbReference type="ChEBI" id="CHEBI:29969"/>
        <dbReference type="ChEBI" id="CHEBI:57856"/>
        <dbReference type="ChEBI" id="CHEBI:59789"/>
        <dbReference type="ChEBI" id="CHEBI:61929"/>
        <dbReference type="EC" id="2.1.1.364"/>
    </reaction>
</comment>
<feature type="region of interest" description="Disordered" evidence="6">
    <location>
        <begin position="1"/>
        <end position="51"/>
    </location>
</feature>